<name>A0A848IBN7_9BURK</name>
<accession>A0A848IBN7</accession>
<dbReference type="SUPFAM" id="SSF48208">
    <property type="entry name" value="Six-hairpin glycosidases"/>
    <property type="match status" value="1"/>
</dbReference>
<feature type="domain" description="Mannosylglycerate hydrolase MGH1-like glycoside hydrolase" evidence="1">
    <location>
        <begin position="724"/>
        <end position="895"/>
    </location>
</feature>
<dbReference type="Pfam" id="PF22422">
    <property type="entry name" value="MGH1-like_GH"/>
    <property type="match status" value="2"/>
</dbReference>
<keyword evidence="3" id="KW-1185">Reference proteome</keyword>
<evidence type="ECO:0000313" key="2">
    <source>
        <dbReference type="EMBL" id="NML97955.1"/>
    </source>
</evidence>
<dbReference type="InterPro" id="IPR008928">
    <property type="entry name" value="6-hairpin_glycosidase_sf"/>
</dbReference>
<sequence>MGLESGHDAKRLHSIRQKHGECQVSAEHKRLLEEREQDVAWKKWGPYLSERQWGTVREDYSESGDAWNYFTHDQARSRAYRWGEDGLAGISDDRQRLCFALALWNGKDAILKERLFGLTNGEGNHGEDVKEYYFYLDSTPTHSYMKYLYKYPQAAYPYEDLVATNRRRSRQDFEYELLDTGVFNDDRYFDVFVEYAKASPEDVLIEITVCNRGSDAAALHVLPTIWFRNVWSWDADVSKPILRQSAGHDAFGTVVASDADLGERFLFCEGECSLLFTGNETNTERIAGIPNRTPYVKDGINDYIVHGRESAVNPENEGTKAAVHYSLTVGAHESRTLRLRLNDQAPTPSAAPGNADGGPFGAGFVATMNARRREADEFYAEVIPSSLAEDAANVMRQALAGVLWSKQFYFYDVDKWLSEAGTDPSRPKRLAPRNNRWHHMYNADILSMPDKWEYPWYAAWDLAFHVLALTLVDEDFGKQQLDLMFRDRYLHPSGQIPAYEWNFGDVNPPVHAWATIFTYRLDQGRHGKGDVEWLERSFQKLLLNFTWWVNRKDRAGDNVFEGGFLGLDNIGVFDRSAPLPTGGYLEQADGTAWMALFCQNMLEIALELAHERPAYVEMCVKFTSHFLWIASSMLHAGENTGMWDEEDGFFYDVLRLPNGGSQRLKVRSMVGLLPLCAVTSFTGDLMDTVPEAKRGLRKFMEARPELTAFIHNPNTPGHAGRKLAAVLDESKLRRVLATMLDENEFLSPYGIRSLSRYHAEHPYVHRVGDHEYRVSYLPAESDTGMFGGNSNWRGPIWMPVNALIIRALLQYYSYYGNDFTVECPTGSGRQMTLYQIAEEIARRLANIFLRAADGRRPVYGGSRLLQEDPLWRDHVLFYEYFHGDNGAGLGASHQTGWTAIIARAMHLFSATTAEQFLDLGKGAIFAAGERPAANTATRMDRERS</sequence>
<reference evidence="2 3" key="1">
    <citation type="submission" date="2020-04" db="EMBL/GenBank/DDBJ databases">
        <title>Paraburkholderia sp. RP-4-7 isolated from soil.</title>
        <authorList>
            <person name="Dahal R.H."/>
        </authorList>
    </citation>
    <scope>NUCLEOTIDE SEQUENCE [LARGE SCALE GENOMIC DNA]</scope>
    <source>
        <strain evidence="2 3">RP-4-7</strain>
    </source>
</reference>
<evidence type="ECO:0000259" key="1">
    <source>
        <dbReference type="Pfam" id="PF22422"/>
    </source>
</evidence>
<evidence type="ECO:0000313" key="3">
    <source>
        <dbReference type="Proteomes" id="UP000544134"/>
    </source>
</evidence>
<dbReference type="InterPro" id="IPR004888">
    <property type="entry name" value="Glycoside_hydrolase_63"/>
</dbReference>
<feature type="domain" description="Mannosylglycerate hydrolase MGH1-like glycoside hydrolase" evidence="1">
    <location>
        <begin position="454"/>
        <end position="557"/>
    </location>
</feature>
<dbReference type="InterPro" id="IPR012341">
    <property type="entry name" value="6hp_glycosidase-like_sf"/>
</dbReference>
<dbReference type="GO" id="GO:0009311">
    <property type="term" value="P:oligosaccharide metabolic process"/>
    <property type="evidence" value="ECO:0007669"/>
    <property type="project" value="InterPro"/>
</dbReference>
<dbReference type="PANTHER" id="PTHR10412">
    <property type="entry name" value="MANNOSYL-OLIGOSACCHARIDE GLUCOSIDASE"/>
    <property type="match status" value="1"/>
</dbReference>
<comment type="caution">
    <text evidence="2">The sequence shown here is derived from an EMBL/GenBank/DDBJ whole genome shotgun (WGS) entry which is preliminary data.</text>
</comment>
<proteinExistence type="predicted"/>
<dbReference type="InterPro" id="IPR054491">
    <property type="entry name" value="MGH1-like_GH"/>
</dbReference>
<dbReference type="Gene3D" id="1.50.10.10">
    <property type="match status" value="1"/>
</dbReference>
<dbReference type="Proteomes" id="UP000544134">
    <property type="component" value="Unassembled WGS sequence"/>
</dbReference>
<protein>
    <submittedName>
        <fullName evidence="2">Glucosidase</fullName>
    </submittedName>
</protein>
<dbReference type="AlphaFoldDB" id="A0A848IBN7"/>
<dbReference type="EMBL" id="JABBGJ010000007">
    <property type="protein sequence ID" value="NML97955.1"/>
    <property type="molecule type" value="Genomic_DNA"/>
</dbReference>
<gene>
    <name evidence="2" type="ORF">HHL24_08335</name>
</gene>
<dbReference type="PANTHER" id="PTHR10412:SF10">
    <property type="entry name" value="GLYCOSYL HYDROLASE FAMILY 63 C-TERMINAL DOMAIN-CONTAINING PROTEIN"/>
    <property type="match status" value="1"/>
</dbReference>
<dbReference type="GO" id="GO:0004573">
    <property type="term" value="F:Glc3Man9GlcNAc2 oligosaccharide glucosidase activity"/>
    <property type="evidence" value="ECO:0007669"/>
    <property type="project" value="InterPro"/>
</dbReference>
<organism evidence="2 3">
    <name type="scientific">Paraburkholderia polaris</name>
    <dbReference type="NCBI Taxonomy" id="2728848"/>
    <lineage>
        <taxon>Bacteria</taxon>
        <taxon>Pseudomonadati</taxon>
        <taxon>Pseudomonadota</taxon>
        <taxon>Betaproteobacteria</taxon>
        <taxon>Burkholderiales</taxon>
        <taxon>Burkholderiaceae</taxon>
        <taxon>Paraburkholderia</taxon>
    </lineage>
</organism>